<feature type="transmembrane region" description="Helical" evidence="8">
    <location>
        <begin position="165"/>
        <end position="183"/>
    </location>
</feature>
<keyword evidence="5 8" id="KW-1133">Transmembrane helix</keyword>
<dbReference type="InterPro" id="IPR004937">
    <property type="entry name" value="Urea_transporter"/>
</dbReference>
<feature type="transmembrane region" description="Helical" evidence="8">
    <location>
        <begin position="301"/>
        <end position="319"/>
    </location>
</feature>
<evidence type="ECO:0000313" key="10">
    <source>
        <dbReference type="Proteomes" id="UP000016702"/>
    </source>
</evidence>
<dbReference type="InterPro" id="IPR029020">
    <property type="entry name" value="Ammonium/urea_transptr"/>
</dbReference>
<dbReference type="Proteomes" id="UP000016702">
    <property type="component" value="Chromosome"/>
</dbReference>
<evidence type="ECO:0000256" key="8">
    <source>
        <dbReference type="SAM" id="Phobius"/>
    </source>
</evidence>
<accession>A0ABN5UIH4</accession>
<evidence type="ECO:0000256" key="3">
    <source>
        <dbReference type="ARBA" id="ARBA00022475"/>
    </source>
</evidence>
<comment type="similarity">
    <text evidence="2">Belongs to the urea transporter family.</text>
</comment>
<evidence type="ECO:0000256" key="1">
    <source>
        <dbReference type="ARBA" id="ARBA00004651"/>
    </source>
</evidence>
<evidence type="ECO:0000256" key="4">
    <source>
        <dbReference type="ARBA" id="ARBA00022692"/>
    </source>
</evidence>
<organism evidence="9 10">
    <name type="scientific">Pseudomonas putida NBRC 14164</name>
    <dbReference type="NCBI Taxonomy" id="1211579"/>
    <lineage>
        <taxon>Bacteria</taxon>
        <taxon>Pseudomonadati</taxon>
        <taxon>Pseudomonadota</taxon>
        <taxon>Gammaproteobacteria</taxon>
        <taxon>Pseudomonadales</taxon>
        <taxon>Pseudomonadaceae</taxon>
        <taxon>Pseudomonas</taxon>
    </lineage>
</organism>
<gene>
    <name evidence="9" type="ORF">PP4_14640</name>
</gene>
<evidence type="ECO:0000256" key="7">
    <source>
        <dbReference type="SAM" id="MobiDB-lite"/>
    </source>
</evidence>
<keyword evidence="6 8" id="KW-0472">Membrane</keyword>
<dbReference type="PIRSF" id="PIRSF016502">
    <property type="entry name" value="Urea_transporter"/>
    <property type="match status" value="1"/>
</dbReference>
<keyword evidence="10" id="KW-1185">Reference proteome</keyword>
<name>A0ABN5UIH4_PSEPU</name>
<feature type="region of interest" description="Disordered" evidence="7">
    <location>
        <begin position="1"/>
        <end position="23"/>
    </location>
</feature>
<feature type="transmembrane region" description="Helical" evidence="8">
    <location>
        <begin position="203"/>
        <end position="224"/>
    </location>
</feature>
<comment type="subcellular location">
    <subcellularLocation>
        <location evidence="1">Cell membrane</location>
        <topology evidence="1">Multi-pass membrane protein</topology>
    </subcellularLocation>
</comment>
<evidence type="ECO:0000313" key="9">
    <source>
        <dbReference type="EMBL" id="BAN53317.1"/>
    </source>
</evidence>
<sequence length="331" mass="35133">MGAALRRDRRAQPSPYTDLPALRKTEAQRGPPLPINLTDCPMYTKNFVNPCPDWATALLNGFSQVLLLRNPLCGLCCLLAILLTAPNLVGGALLGALAGLLTAQARGYDRADRQAGLYCYNGVLIGILISAVLPWSVILPPLIIAAGGLSSIITHQWRKRGGKLLIAYTAPFVLLGWGTLMLTSPSPNSFVEADPLDALARGVGQIFLLDQPLAGLLIIVGMFIANPYAAMWAVIGSAIGGGVALIADQAQAAWLGLYGFNAALAALAFSRQGEKPWVTLLAIALALLLQPLFKLLPVPGLTAPFVAACWLMHLGSHLAQPRQRNASRLHS</sequence>
<feature type="transmembrane region" description="Helical" evidence="8">
    <location>
        <begin position="277"/>
        <end position="295"/>
    </location>
</feature>
<dbReference type="Pfam" id="PF03253">
    <property type="entry name" value="UT"/>
    <property type="match status" value="1"/>
</dbReference>
<evidence type="ECO:0000256" key="2">
    <source>
        <dbReference type="ARBA" id="ARBA00005914"/>
    </source>
</evidence>
<keyword evidence="4 8" id="KW-0812">Transmembrane</keyword>
<dbReference type="PANTHER" id="PTHR10464:SF4">
    <property type="entry name" value="UREA TRANSPORTER"/>
    <property type="match status" value="1"/>
</dbReference>
<reference evidence="9 10" key="1">
    <citation type="journal article" date="2014" name="Genome Announc.">
        <title>The Complete Genome Sequence of Pseudomonas putida NBRC 14164T Confirms High Intraspecies Variation.</title>
        <authorList>
            <person name="Ohji S."/>
            <person name="Yamazoe A."/>
            <person name="Hosoyama A."/>
            <person name="Tsuchikane K."/>
            <person name="Ezaki T."/>
            <person name="Fujita N."/>
        </authorList>
    </citation>
    <scope>NUCLEOTIDE SEQUENCE [LARGE SCALE GENOMIC DNA]</scope>
    <source>
        <strain evidence="9 10">NBRC 14164</strain>
    </source>
</reference>
<proteinExistence type="inferred from homology"/>
<feature type="transmembrane region" description="Helical" evidence="8">
    <location>
        <begin position="253"/>
        <end position="270"/>
    </location>
</feature>
<dbReference type="PANTHER" id="PTHR10464">
    <property type="entry name" value="UREA TRANSPORTER"/>
    <property type="match status" value="1"/>
</dbReference>
<dbReference type="EMBL" id="AP013070">
    <property type="protein sequence ID" value="BAN53317.1"/>
    <property type="molecule type" value="Genomic_DNA"/>
</dbReference>
<evidence type="ECO:0000256" key="5">
    <source>
        <dbReference type="ARBA" id="ARBA00022989"/>
    </source>
</evidence>
<feature type="transmembrane region" description="Helical" evidence="8">
    <location>
        <begin position="123"/>
        <end position="153"/>
    </location>
</feature>
<dbReference type="Gene3D" id="1.10.3430.10">
    <property type="entry name" value="Ammonium transporter AmtB like domains"/>
    <property type="match status" value="1"/>
</dbReference>
<feature type="transmembrane region" description="Helical" evidence="8">
    <location>
        <begin position="72"/>
        <end position="103"/>
    </location>
</feature>
<evidence type="ECO:0000256" key="6">
    <source>
        <dbReference type="ARBA" id="ARBA00023136"/>
    </source>
</evidence>
<keyword evidence="3" id="KW-1003">Cell membrane</keyword>
<protein>
    <submittedName>
        <fullName evidence="9">Transporter</fullName>
    </submittedName>
</protein>